<proteinExistence type="predicted"/>
<dbReference type="AlphaFoldDB" id="A0A086AHN3"/>
<reference evidence="1 2" key="1">
    <citation type="submission" date="2014-07" db="EMBL/GenBank/DDBJ databases">
        <title>Genome of Chryseobacterium piperi CTM.</title>
        <authorList>
            <person name="Pipes S.E."/>
            <person name="Stropko S.J."/>
            <person name="Newman J.D."/>
        </authorList>
    </citation>
    <scope>NUCLEOTIDE SEQUENCE [LARGE SCALE GENOMIC DNA]</scope>
    <source>
        <strain evidence="1 2">CTM</strain>
    </source>
</reference>
<organism evidence="1 2">
    <name type="scientific">Chryseobacterium piperi</name>
    <dbReference type="NCBI Taxonomy" id="558152"/>
    <lineage>
        <taxon>Bacteria</taxon>
        <taxon>Pseudomonadati</taxon>
        <taxon>Bacteroidota</taxon>
        <taxon>Flavobacteriia</taxon>
        <taxon>Flavobacteriales</taxon>
        <taxon>Weeksellaceae</taxon>
        <taxon>Chryseobacterium group</taxon>
        <taxon>Chryseobacterium</taxon>
    </lineage>
</organism>
<sequence>MIFEDNSQDKHNLSFIKNVINFYGDQSLILNSLQKIKQCTLCDMKRKMIDKYIKEYLLHLNQYTKNEESQSVPEHYKLSSAYARESYNKVLQEEKYLQNLLSILTID</sequence>
<evidence type="ECO:0000313" key="1">
    <source>
        <dbReference type="EMBL" id="KFF16197.1"/>
    </source>
</evidence>
<protein>
    <submittedName>
        <fullName evidence="1">Uncharacterized protein</fullName>
    </submittedName>
</protein>
<dbReference type="EMBL" id="JPRJ01000051">
    <property type="protein sequence ID" value="KFF16197.1"/>
    <property type="molecule type" value="Genomic_DNA"/>
</dbReference>
<evidence type="ECO:0000313" key="2">
    <source>
        <dbReference type="Proteomes" id="UP000028709"/>
    </source>
</evidence>
<name>A0A086AHN3_9FLAO</name>
<dbReference type="Proteomes" id="UP000028709">
    <property type="component" value="Unassembled WGS sequence"/>
</dbReference>
<dbReference type="KEGG" id="cpip:CJF12_06000"/>
<dbReference type="eggNOG" id="ENOG502ZZSD">
    <property type="taxonomic scope" value="Bacteria"/>
</dbReference>
<comment type="caution">
    <text evidence="1">The sequence shown here is derived from an EMBL/GenBank/DDBJ whole genome shotgun (WGS) entry which is preliminary data.</text>
</comment>
<keyword evidence="2" id="KW-1185">Reference proteome</keyword>
<accession>A0A086AHN3</accession>
<gene>
    <name evidence="1" type="ORF">IQ37_17880</name>
</gene>